<reference evidence="1 2" key="1">
    <citation type="submission" date="2016-03" db="EMBL/GenBank/DDBJ databases">
        <title>Comparative genomics of human isolates of Fusobacterium necrophorum.</title>
        <authorList>
            <person name="Jensen A."/>
            <person name="Bank S."/>
            <person name="Andersen P.S."/>
            <person name="Kristensen L.H."/>
            <person name="Prag J."/>
        </authorList>
    </citation>
    <scope>NUCLEOTIDE SEQUENCE [LARGE SCALE GENOMIC DNA]</scope>
    <source>
        <strain evidence="1 2">LS_1264</strain>
    </source>
</reference>
<dbReference type="AlphaFoldDB" id="A0A162J870"/>
<dbReference type="RefSeq" id="WP_005954207.1">
    <property type="nucleotide sequence ID" value="NZ_CAXOUF010000029.1"/>
</dbReference>
<comment type="caution">
    <text evidence="1">The sequence shown here is derived from an EMBL/GenBank/DDBJ whole genome shotgun (WGS) entry which is preliminary data.</text>
</comment>
<sequence>MQMKTSYGEKMLRSFVKKVFQNEKIYFNVRLKQIVNPETNMPLELDIFIPEKKLAFEFHGRQHKTDEYQRYKDKIKRQKCKEIGIHLFEIWTANLNKDLLQRIEKECTTLGIKITTPSTTFLNKFDKLGNEYKKQIYKMNAKIHSKTFVSKKGK</sequence>
<name>A0A162J870_9FUSO</name>
<organism evidence="1 2">
    <name type="scientific">Fusobacterium necrophorum subsp. funduliforme</name>
    <dbReference type="NCBI Taxonomy" id="143387"/>
    <lineage>
        <taxon>Bacteria</taxon>
        <taxon>Fusobacteriati</taxon>
        <taxon>Fusobacteriota</taxon>
        <taxon>Fusobacteriia</taxon>
        <taxon>Fusobacteriales</taxon>
        <taxon>Fusobacteriaceae</taxon>
        <taxon>Fusobacterium</taxon>
    </lineage>
</organism>
<accession>A0A162J870</accession>
<dbReference type="EMBL" id="LVEA01000001">
    <property type="protein sequence ID" value="KYL05316.1"/>
    <property type="molecule type" value="Genomic_DNA"/>
</dbReference>
<proteinExistence type="predicted"/>
<dbReference type="Gene3D" id="3.40.960.10">
    <property type="entry name" value="VSR Endonuclease"/>
    <property type="match status" value="1"/>
</dbReference>
<dbReference type="Proteomes" id="UP000075816">
    <property type="component" value="Unassembled WGS sequence"/>
</dbReference>
<evidence type="ECO:0008006" key="3">
    <source>
        <dbReference type="Google" id="ProtNLM"/>
    </source>
</evidence>
<evidence type="ECO:0000313" key="2">
    <source>
        <dbReference type="Proteomes" id="UP000075816"/>
    </source>
</evidence>
<evidence type="ECO:0000313" key="1">
    <source>
        <dbReference type="EMBL" id="KYL05316.1"/>
    </source>
</evidence>
<gene>
    <name evidence="1" type="ORF">A2J07_00845</name>
</gene>
<protein>
    <recommendedName>
        <fullName evidence="3">DUF559 domain-containing protein</fullName>
    </recommendedName>
</protein>